<sequence>ASELISACLRLNTSQSEELLARPNDRRMPGKKLEVSPVEARVGLSVVKSVWLVEQSGFCSFTGGISREYVIIQEQKTWKQAQAYCTANHIDLATVQSDEDWANLRDVVKKSTKTAWIGLYNDINSWRWSYQNKEIAFSTWSSGEPNNYGGYEACGMKQGSSWNDYDCNSLFPFFCFNGKK</sequence>
<proteinExistence type="predicted"/>
<dbReference type="Gene3D" id="3.10.100.10">
    <property type="entry name" value="Mannose-Binding Protein A, subunit A"/>
    <property type="match status" value="1"/>
</dbReference>
<dbReference type="Ensembl" id="ENSSANT00000078964.1">
    <property type="protein sequence ID" value="ENSSANP00000074263.1"/>
    <property type="gene ID" value="ENSSANG00000037036.1"/>
</dbReference>
<dbReference type="InterPro" id="IPR001304">
    <property type="entry name" value="C-type_lectin-like"/>
</dbReference>
<dbReference type="InterPro" id="IPR016187">
    <property type="entry name" value="CTDL_fold"/>
</dbReference>
<reference evidence="2" key="1">
    <citation type="submission" date="2025-08" db="UniProtKB">
        <authorList>
            <consortium name="Ensembl"/>
        </authorList>
    </citation>
    <scope>IDENTIFICATION</scope>
</reference>
<dbReference type="SMART" id="SM00034">
    <property type="entry name" value="CLECT"/>
    <property type="match status" value="1"/>
</dbReference>
<accession>A0A671QU42</accession>
<evidence type="ECO:0000313" key="2">
    <source>
        <dbReference type="Ensembl" id="ENSSANP00000074263.1"/>
    </source>
</evidence>
<organism evidence="2 3">
    <name type="scientific">Sinocyclocheilus anshuiensis</name>
    <dbReference type="NCBI Taxonomy" id="1608454"/>
    <lineage>
        <taxon>Eukaryota</taxon>
        <taxon>Metazoa</taxon>
        <taxon>Chordata</taxon>
        <taxon>Craniata</taxon>
        <taxon>Vertebrata</taxon>
        <taxon>Euteleostomi</taxon>
        <taxon>Actinopterygii</taxon>
        <taxon>Neopterygii</taxon>
        <taxon>Teleostei</taxon>
        <taxon>Ostariophysi</taxon>
        <taxon>Cypriniformes</taxon>
        <taxon>Cyprinidae</taxon>
        <taxon>Cyprininae</taxon>
        <taxon>Sinocyclocheilus</taxon>
    </lineage>
</organism>
<dbReference type="AlphaFoldDB" id="A0A671QU42"/>
<reference evidence="2" key="2">
    <citation type="submission" date="2025-09" db="UniProtKB">
        <authorList>
            <consortium name="Ensembl"/>
        </authorList>
    </citation>
    <scope>IDENTIFICATION</scope>
</reference>
<dbReference type="PANTHER" id="PTHR45784">
    <property type="entry name" value="C-TYPE LECTIN DOMAIN FAMILY 20 MEMBER A-RELATED"/>
    <property type="match status" value="1"/>
</dbReference>
<dbReference type="PANTHER" id="PTHR45784:SF3">
    <property type="entry name" value="C-TYPE LECTIN DOMAIN FAMILY 4 MEMBER K-LIKE-RELATED"/>
    <property type="match status" value="1"/>
</dbReference>
<dbReference type="Pfam" id="PF00059">
    <property type="entry name" value="Lectin_C"/>
    <property type="match status" value="1"/>
</dbReference>
<keyword evidence="3" id="KW-1185">Reference proteome</keyword>
<evidence type="ECO:0000313" key="3">
    <source>
        <dbReference type="Proteomes" id="UP000472260"/>
    </source>
</evidence>
<protein>
    <recommendedName>
        <fullName evidence="1">C-type lectin domain-containing protein</fullName>
    </recommendedName>
</protein>
<dbReference type="SUPFAM" id="SSF56436">
    <property type="entry name" value="C-type lectin-like"/>
    <property type="match status" value="1"/>
</dbReference>
<dbReference type="Proteomes" id="UP000472260">
    <property type="component" value="Unassembled WGS sequence"/>
</dbReference>
<name>A0A671QU42_9TELE</name>
<dbReference type="PROSITE" id="PS50041">
    <property type="entry name" value="C_TYPE_LECTIN_2"/>
    <property type="match status" value="1"/>
</dbReference>
<feature type="domain" description="C-type lectin" evidence="1">
    <location>
        <begin position="69"/>
        <end position="176"/>
    </location>
</feature>
<evidence type="ECO:0000259" key="1">
    <source>
        <dbReference type="PROSITE" id="PS50041"/>
    </source>
</evidence>
<dbReference type="InterPro" id="IPR016186">
    <property type="entry name" value="C-type_lectin-like/link_sf"/>
</dbReference>